<reference evidence="1" key="1">
    <citation type="submission" date="2022-07" db="EMBL/GenBank/DDBJ databases">
        <title>Phylogenomic reconstructions and comparative analyses of Kickxellomycotina fungi.</title>
        <authorList>
            <person name="Reynolds N.K."/>
            <person name="Stajich J.E."/>
            <person name="Barry K."/>
            <person name="Grigoriev I.V."/>
            <person name="Crous P."/>
            <person name="Smith M.E."/>
        </authorList>
    </citation>
    <scope>NUCLEOTIDE SEQUENCE</scope>
    <source>
        <strain evidence="1">BCRC 34191</strain>
    </source>
</reference>
<evidence type="ECO:0000313" key="2">
    <source>
        <dbReference type="Proteomes" id="UP001140066"/>
    </source>
</evidence>
<proteinExistence type="predicted"/>
<sequence>MTTSTTTTMSPEQRVTTVFQLLQNANKKNYMGEKITQLDHALQAAQLAKKDGADEETILAALLHDIGHLCPLADACHRPKTTTDIGVVDHDKAGAQYLRKLGFPKKTCELIESHVLAKRYLSAKDPAYHAGLSTASKQSLKLQGGPFTPTEMRDFEKDPLFKQKVQIRKWDDAAKVIGAKSPALDTYRDMAIKNLKLPVESSAIYGFISNLFNISVVAMICRTAPPSLRCLLRLPSRLYSTAGSTGAEARLNLFGKSKSDLVKIAEDMGQPAFRGKQVYEWIYSKGATLFQDMANLPKGLQEQLERTYCVDY</sequence>
<keyword evidence="2" id="KW-1185">Reference proteome</keyword>
<feature type="non-terminal residue" evidence="1">
    <location>
        <position position="312"/>
    </location>
</feature>
<protein>
    <submittedName>
        <fullName evidence="1">Uncharacterized protein</fullName>
    </submittedName>
</protein>
<evidence type="ECO:0000313" key="1">
    <source>
        <dbReference type="EMBL" id="KAJ2770555.1"/>
    </source>
</evidence>
<dbReference type="EMBL" id="JANBUK010002780">
    <property type="protein sequence ID" value="KAJ2770555.1"/>
    <property type="molecule type" value="Genomic_DNA"/>
</dbReference>
<name>A0ACC1JZF4_9FUNG</name>
<accession>A0ACC1JZF4</accession>
<organism evidence="1 2">
    <name type="scientific">Coemansia linderi</name>
    <dbReference type="NCBI Taxonomy" id="2663919"/>
    <lineage>
        <taxon>Eukaryota</taxon>
        <taxon>Fungi</taxon>
        <taxon>Fungi incertae sedis</taxon>
        <taxon>Zoopagomycota</taxon>
        <taxon>Kickxellomycotina</taxon>
        <taxon>Kickxellomycetes</taxon>
        <taxon>Kickxellales</taxon>
        <taxon>Kickxellaceae</taxon>
        <taxon>Coemansia</taxon>
    </lineage>
</organism>
<dbReference type="Proteomes" id="UP001140066">
    <property type="component" value="Unassembled WGS sequence"/>
</dbReference>
<gene>
    <name evidence="1" type="ORF">GGI18_005195</name>
</gene>
<comment type="caution">
    <text evidence="1">The sequence shown here is derived from an EMBL/GenBank/DDBJ whole genome shotgun (WGS) entry which is preliminary data.</text>
</comment>